<feature type="compositionally biased region" description="Acidic residues" evidence="7">
    <location>
        <begin position="186"/>
        <end position="204"/>
    </location>
</feature>
<gene>
    <name evidence="9" type="ORF">QBC42DRAFT_189227</name>
</gene>
<feature type="compositionally biased region" description="Low complexity" evidence="7">
    <location>
        <begin position="575"/>
        <end position="590"/>
    </location>
</feature>
<keyword evidence="3 5" id="KW-0371">Homeobox</keyword>
<feature type="region of interest" description="Disordered" evidence="7">
    <location>
        <begin position="388"/>
        <end position="438"/>
    </location>
</feature>
<feature type="compositionally biased region" description="Polar residues" evidence="7">
    <location>
        <begin position="388"/>
        <end position="417"/>
    </location>
</feature>
<feature type="region of interest" description="Disordered" evidence="7">
    <location>
        <begin position="490"/>
        <end position="541"/>
    </location>
</feature>
<feature type="DNA-binding region" description="Homeobox" evidence="5">
    <location>
        <begin position="221"/>
        <end position="281"/>
    </location>
</feature>
<evidence type="ECO:0000313" key="10">
    <source>
        <dbReference type="Proteomes" id="UP001321749"/>
    </source>
</evidence>
<dbReference type="SUPFAM" id="SSF46689">
    <property type="entry name" value="Homeodomain-like"/>
    <property type="match status" value="1"/>
</dbReference>
<accession>A0AAV9H9P5</accession>
<feature type="compositionally biased region" description="Low complexity" evidence="7">
    <location>
        <begin position="504"/>
        <end position="513"/>
    </location>
</feature>
<evidence type="ECO:0000256" key="5">
    <source>
        <dbReference type="PROSITE-ProRule" id="PRU00108"/>
    </source>
</evidence>
<evidence type="ECO:0000256" key="7">
    <source>
        <dbReference type="SAM" id="MobiDB-lite"/>
    </source>
</evidence>
<dbReference type="InterPro" id="IPR009057">
    <property type="entry name" value="Homeodomain-like_sf"/>
</dbReference>
<feature type="compositionally biased region" description="Basic residues" evidence="7">
    <location>
        <begin position="422"/>
        <end position="431"/>
    </location>
</feature>
<sequence length="707" mass="76678">MLVTRQSATEQSPWSISKFDTVFHKSAESLRMSNNFDPVTQSDWQGQYSFLPPGDSNLFSQTYDHVTNSSDHTDSSAQPRTVAAPANPLDIEAPKQENSPLLGHRLDPLGLRQPKQPSPIPEQPENSGEQYAQKAAESAHEESVVSNEAPSMSLGSNALSSVSSTAPGPEAALEQTDIEGQITVKEEEEEVVDDDEMVEGDMEGDGQPQPQTAAERTAQRRKMKRFRLTHQQTRFLMSEFAKQPHPDAAHRERLSREIPGLSPRQVQVWFQNRRAKIKRLTADDRERMIKMRAVPEDFDNLGALHSPYGAVHGLGGTPLTSPVDLGGSSYADHMMRPLMVDVRRPDSDDHLSPTGLSPAFGSIGFNPSGSLSTSDILSPLSPNSTDRYGYSSHLSTTPLSAGTRTSNPFARQPSLDSGMQMHHSHQSRHQIRPLQPLQLRETMTRSRSDTLQSPLRSSMSWKGDSLDYTTYHGGNASPQLGSRQHGLYQQDQVGGTSSGGLGGYDSNNYSGSSVQSPTHMSYPNYQSSGLQQNQQRGSRLRAASASLPLGLDLRTQYRPAVGPGSLQPTAHSPISRTSSTPHVSSSYTGSFPSAPLTAPVDFTLPPRTPGFRSSGNDYSMPQMSAPIAPPNDFSQAFQASMSSSNTRTPIRDSFGGGPLGLGQSQHQNTGDRNDDYSQDPLGMKRKRSFAGASSTTNAGPSAYGSTA</sequence>
<evidence type="ECO:0000259" key="8">
    <source>
        <dbReference type="PROSITE" id="PS50071"/>
    </source>
</evidence>
<proteinExistence type="predicted"/>
<comment type="caution">
    <text evidence="9">The sequence shown here is derived from an EMBL/GenBank/DDBJ whole genome shotgun (WGS) entry which is preliminary data.</text>
</comment>
<organism evidence="9 10">
    <name type="scientific">Cladorrhinum samala</name>
    <dbReference type="NCBI Taxonomy" id="585594"/>
    <lineage>
        <taxon>Eukaryota</taxon>
        <taxon>Fungi</taxon>
        <taxon>Dikarya</taxon>
        <taxon>Ascomycota</taxon>
        <taxon>Pezizomycotina</taxon>
        <taxon>Sordariomycetes</taxon>
        <taxon>Sordariomycetidae</taxon>
        <taxon>Sordariales</taxon>
        <taxon>Podosporaceae</taxon>
        <taxon>Cladorrhinum</taxon>
    </lineage>
</organism>
<dbReference type="PROSITE" id="PS50071">
    <property type="entry name" value="HOMEOBOX_2"/>
    <property type="match status" value="1"/>
</dbReference>
<keyword evidence="2 5" id="KW-0238">DNA-binding</keyword>
<evidence type="ECO:0000256" key="6">
    <source>
        <dbReference type="RuleBase" id="RU000682"/>
    </source>
</evidence>
<dbReference type="PANTHER" id="PTHR24208">
    <property type="entry name" value="LIM/HOMEOBOX PROTEIN LHX"/>
    <property type="match status" value="1"/>
</dbReference>
<feature type="compositionally biased region" description="Polar residues" evidence="7">
    <location>
        <begin position="57"/>
        <end position="79"/>
    </location>
</feature>
<dbReference type="EMBL" id="MU865132">
    <property type="protein sequence ID" value="KAK4457178.1"/>
    <property type="molecule type" value="Genomic_DNA"/>
</dbReference>
<dbReference type="PANTHER" id="PTHR24208:SF166">
    <property type="entry name" value="LIM HOMEOBOX TRANSCRIPTION FACTOR 1 ALPHA, ISOFORM B"/>
    <property type="match status" value="1"/>
</dbReference>
<dbReference type="AlphaFoldDB" id="A0AAV9H9P5"/>
<evidence type="ECO:0000256" key="4">
    <source>
        <dbReference type="ARBA" id="ARBA00023242"/>
    </source>
</evidence>
<keyword evidence="4 5" id="KW-0539">Nucleus</keyword>
<dbReference type="Gene3D" id="1.10.10.60">
    <property type="entry name" value="Homeodomain-like"/>
    <property type="match status" value="1"/>
</dbReference>
<feature type="region of interest" description="Disordered" evidence="7">
    <location>
        <begin position="35"/>
        <end position="221"/>
    </location>
</feature>
<reference evidence="9" key="1">
    <citation type="journal article" date="2023" name="Mol. Phylogenet. Evol.">
        <title>Genome-scale phylogeny and comparative genomics of the fungal order Sordariales.</title>
        <authorList>
            <person name="Hensen N."/>
            <person name="Bonometti L."/>
            <person name="Westerberg I."/>
            <person name="Brannstrom I.O."/>
            <person name="Guillou S."/>
            <person name="Cros-Aarteil S."/>
            <person name="Calhoun S."/>
            <person name="Haridas S."/>
            <person name="Kuo A."/>
            <person name="Mondo S."/>
            <person name="Pangilinan J."/>
            <person name="Riley R."/>
            <person name="LaButti K."/>
            <person name="Andreopoulos B."/>
            <person name="Lipzen A."/>
            <person name="Chen C."/>
            <person name="Yan M."/>
            <person name="Daum C."/>
            <person name="Ng V."/>
            <person name="Clum A."/>
            <person name="Steindorff A."/>
            <person name="Ohm R.A."/>
            <person name="Martin F."/>
            <person name="Silar P."/>
            <person name="Natvig D.O."/>
            <person name="Lalanne C."/>
            <person name="Gautier V."/>
            <person name="Ament-Velasquez S.L."/>
            <person name="Kruys A."/>
            <person name="Hutchinson M.I."/>
            <person name="Powell A.J."/>
            <person name="Barry K."/>
            <person name="Miller A.N."/>
            <person name="Grigoriev I.V."/>
            <person name="Debuchy R."/>
            <person name="Gladieux P."/>
            <person name="Hiltunen Thoren M."/>
            <person name="Johannesson H."/>
        </authorList>
    </citation>
    <scope>NUCLEOTIDE SEQUENCE</scope>
    <source>
        <strain evidence="9">PSN324</strain>
    </source>
</reference>
<dbReference type="GO" id="GO:0000981">
    <property type="term" value="F:DNA-binding transcription factor activity, RNA polymerase II-specific"/>
    <property type="evidence" value="ECO:0007669"/>
    <property type="project" value="TreeGrafter"/>
</dbReference>
<dbReference type="GO" id="GO:0000977">
    <property type="term" value="F:RNA polymerase II transcription regulatory region sequence-specific DNA binding"/>
    <property type="evidence" value="ECO:0007669"/>
    <property type="project" value="TreeGrafter"/>
</dbReference>
<feature type="compositionally biased region" description="Low complexity" evidence="7">
    <location>
        <begin position="151"/>
        <end position="164"/>
    </location>
</feature>
<evidence type="ECO:0000256" key="2">
    <source>
        <dbReference type="ARBA" id="ARBA00023125"/>
    </source>
</evidence>
<feature type="compositionally biased region" description="Polar residues" evidence="7">
    <location>
        <begin position="691"/>
        <end position="707"/>
    </location>
</feature>
<dbReference type="Proteomes" id="UP001321749">
    <property type="component" value="Unassembled WGS sequence"/>
</dbReference>
<dbReference type="InterPro" id="IPR050453">
    <property type="entry name" value="LIM_Homeobox_TF"/>
</dbReference>
<dbReference type="SMART" id="SM00389">
    <property type="entry name" value="HOX"/>
    <property type="match status" value="1"/>
</dbReference>
<dbReference type="InterPro" id="IPR001356">
    <property type="entry name" value="HD"/>
</dbReference>
<dbReference type="GO" id="GO:0005634">
    <property type="term" value="C:nucleus"/>
    <property type="evidence" value="ECO:0007669"/>
    <property type="project" value="UniProtKB-SubCell"/>
</dbReference>
<evidence type="ECO:0000313" key="9">
    <source>
        <dbReference type="EMBL" id="KAK4457178.1"/>
    </source>
</evidence>
<feature type="domain" description="Homeobox" evidence="8">
    <location>
        <begin position="219"/>
        <end position="280"/>
    </location>
</feature>
<dbReference type="CDD" id="cd00086">
    <property type="entry name" value="homeodomain"/>
    <property type="match status" value="1"/>
</dbReference>
<evidence type="ECO:0000256" key="1">
    <source>
        <dbReference type="ARBA" id="ARBA00004123"/>
    </source>
</evidence>
<comment type="subcellular location">
    <subcellularLocation>
        <location evidence="1 5 6">Nucleus</location>
    </subcellularLocation>
</comment>
<keyword evidence="10" id="KW-1185">Reference proteome</keyword>
<feature type="region of interest" description="Disordered" evidence="7">
    <location>
        <begin position="558"/>
        <end position="602"/>
    </location>
</feature>
<feature type="region of interest" description="Disordered" evidence="7">
    <location>
        <begin position="627"/>
        <end position="707"/>
    </location>
</feature>
<feature type="compositionally biased region" description="Polar residues" evidence="7">
    <location>
        <begin position="514"/>
        <end position="537"/>
    </location>
</feature>
<name>A0AAV9H9P5_9PEZI</name>
<reference evidence="9" key="2">
    <citation type="submission" date="2023-06" db="EMBL/GenBank/DDBJ databases">
        <authorList>
            <consortium name="Lawrence Berkeley National Laboratory"/>
            <person name="Mondo S.J."/>
            <person name="Hensen N."/>
            <person name="Bonometti L."/>
            <person name="Westerberg I."/>
            <person name="Brannstrom I.O."/>
            <person name="Guillou S."/>
            <person name="Cros-Aarteil S."/>
            <person name="Calhoun S."/>
            <person name="Haridas S."/>
            <person name="Kuo A."/>
            <person name="Pangilinan J."/>
            <person name="Riley R."/>
            <person name="Labutti K."/>
            <person name="Andreopoulos B."/>
            <person name="Lipzen A."/>
            <person name="Chen C."/>
            <person name="Yanf M."/>
            <person name="Daum C."/>
            <person name="Ng V."/>
            <person name="Clum A."/>
            <person name="Steindorff A."/>
            <person name="Ohm R."/>
            <person name="Martin F."/>
            <person name="Silar P."/>
            <person name="Natvig D."/>
            <person name="Lalanne C."/>
            <person name="Gautier V."/>
            <person name="Ament-Velasquez S.L."/>
            <person name="Kruys A."/>
            <person name="Hutchinson M.I."/>
            <person name="Powell A.J."/>
            <person name="Barry K."/>
            <person name="Miller A.N."/>
            <person name="Grigoriev I.V."/>
            <person name="Debuchy R."/>
            <person name="Gladieux P."/>
            <person name="Thoren M.H."/>
            <person name="Johannesson H."/>
        </authorList>
    </citation>
    <scope>NUCLEOTIDE SEQUENCE</scope>
    <source>
        <strain evidence="9">PSN324</strain>
    </source>
</reference>
<feature type="compositionally biased region" description="Low complexity" evidence="7">
    <location>
        <begin position="633"/>
        <end position="644"/>
    </location>
</feature>
<protein>
    <submittedName>
        <fullName evidence="9">Homeobox-leucine zipper protein HDG5</fullName>
    </submittedName>
</protein>
<feature type="compositionally biased region" description="Polar residues" evidence="7">
    <location>
        <begin position="35"/>
        <end position="48"/>
    </location>
</feature>
<dbReference type="Pfam" id="PF00046">
    <property type="entry name" value="Homeodomain"/>
    <property type="match status" value="1"/>
</dbReference>
<evidence type="ECO:0000256" key="3">
    <source>
        <dbReference type="ARBA" id="ARBA00023155"/>
    </source>
</evidence>